<organism evidence="2 3">
    <name type="scientific">Elysia chlorotica</name>
    <name type="common">Eastern emerald elysia</name>
    <name type="synonym">Sea slug</name>
    <dbReference type="NCBI Taxonomy" id="188477"/>
    <lineage>
        <taxon>Eukaryota</taxon>
        <taxon>Metazoa</taxon>
        <taxon>Spiralia</taxon>
        <taxon>Lophotrochozoa</taxon>
        <taxon>Mollusca</taxon>
        <taxon>Gastropoda</taxon>
        <taxon>Heterobranchia</taxon>
        <taxon>Euthyneura</taxon>
        <taxon>Panpulmonata</taxon>
        <taxon>Sacoglossa</taxon>
        <taxon>Placobranchoidea</taxon>
        <taxon>Plakobranchidae</taxon>
        <taxon>Elysia</taxon>
    </lineage>
</organism>
<proteinExistence type="predicted"/>
<dbReference type="PANTHER" id="PTHR10337">
    <property type="entry name" value="SHC TRANSFORMING PROTEIN"/>
    <property type="match status" value="1"/>
</dbReference>
<dbReference type="PANTHER" id="PTHR10337:SF6">
    <property type="entry name" value="CENTROSOMAL PROTEIN OF 152 KDA"/>
    <property type="match status" value="1"/>
</dbReference>
<keyword evidence="1" id="KW-0175">Coiled coil</keyword>
<dbReference type="STRING" id="188477.A0A433SXG7"/>
<dbReference type="AlphaFoldDB" id="A0A433SXG7"/>
<name>A0A433SXG7_ELYCH</name>
<evidence type="ECO:0000313" key="2">
    <source>
        <dbReference type="EMBL" id="RUS74002.1"/>
    </source>
</evidence>
<dbReference type="GO" id="GO:0007099">
    <property type="term" value="P:centriole replication"/>
    <property type="evidence" value="ECO:0007669"/>
    <property type="project" value="TreeGrafter"/>
</dbReference>
<dbReference type="GO" id="GO:0005813">
    <property type="term" value="C:centrosome"/>
    <property type="evidence" value="ECO:0007669"/>
    <property type="project" value="TreeGrafter"/>
</dbReference>
<keyword evidence="3" id="KW-1185">Reference proteome</keyword>
<evidence type="ECO:0000313" key="3">
    <source>
        <dbReference type="Proteomes" id="UP000271974"/>
    </source>
</evidence>
<protein>
    <submittedName>
        <fullName evidence="2">Uncharacterized protein</fullName>
    </submittedName>
</protein>
<dbReference type="InterPro" id="IPR051235">
    <property type="entry name" value="CEP152/SHC-Transforming"/>
</dbReference>
<comment type="caution">
    <text evidence="2">The sequence shown here is derived from an EMBL/GenBank/DDBJ whole genome shotgun (WGS) entry which is preliminary data.</text>
</comment>
<gene>
    <name evidence="2" type="ORF">EGW08_018231</name>
</gene>
<accession>A0A433SXG7</accession>
<feature type="coiled-coil region" evidence="1">
    <location>
        <begin position="87"/>
        <end position="121"/>
    </location>
</feature>
<dbReference type="Proteomes" id="UP000271974">
    <property type="component" value="Unassembled WGS sequence"/>
</dbReference>
<feature type="non-terminal residue" evidence="2">
    <location>
        <position position="1"/>
    </location>
</feature>
<evidence type="ECO:0000256" key="1">
    <source>
        <dbReference type="SAM" id="Coils"/>
    </source>
</evidence>
<dbReference type="OrthoDB" id="10064205at2759"/>
<feature type="coiled-coil region" evidence="1">
    <location>
        <begin position="21"/>
        <end position="62"/>
    </location>
</feature>
<sequence>CEESNPTPVDNDLVSSLRSELERCLRSNREKRSEVSELRAKVKVLTSDLEKTKGQLSEFEKTCVDQKKRLTELGDLVGDESGIGAVEARLKRDLDRMGREKDALLEDIKDYQQRLEEIGASEARLTEINAELSQQMSDMVARGDRDKADALARCQRTMEETGRITKENLRRELEERHVAEMATVTGRGERQLAE</sequence>
<feature type="non-terminal residue" evidence="2">
    <location>
        <position position="194"/>
    </location>
</feature>
<reference evidence="2 3" key="1">
    <citation type="submission" date="2019-01" db="EMBL/GenBank/DDBJ databases">
        <title>A draft genome assembly of the solar-powered sea slug Elysia chlorotica.</title>
        <authorList>
            <person name="Cai H."/>
            <person name="Li Q."/>
            <person name="Fang X."/>
            <person name="Li J."/>
            <person name="Curtis N.E."/>
            <person name="Altenburger A."/>
            <person name="Shibata T."/>
            <person name="Feng M."/>
            <person name="Maeda T."/>
            <person name="Schwartz J.A."/>
            <person name="Shigenobu S."/>
            <person name="Lundholm N."/>
            <person name="Nishiyama T."/>
            <person name="Yang H."/>
            <person name="Hasebe M."/>
            <person name="Li S."/>
            <person name="Pierce S.K."/>
            <person name="Wang J."/>
        </authorList>
    </citation>
    <scope>NUCLEOTIDE SEQUENCE [LARGE SCALE GENOMIC DNA]</scope>
    <source>
        <strain evidence="2">EC2010</strain>
        <tissue evidence="2">Whole organism of an adult</tissue>
    </source>
</reference>
<dbReference type="EMBL" id="RQTK01000876">
    <property type="protein sequence ID" value="RUS74002.1"/>
    <property type="molecule type" value="Genomic_DNA"/>
</dbReference>